<dbReference type="InterPro" id="IPR003613">
    <property type="entry name" value="Ubox_domain"/>
</dbReference>
<dbReference type="PANTHER" id="PTHR46573:SF1">
    <property type="entry name" value="WD REPEAT, SAM AND U-BOX DOMAIN-CONTAINING PROTEIN 1"/>
    <property type="match status" value="1"/>
</dbReference>
<sequence length="1273" mass="138679">MVYSKAVLAVRVQDPQGQIFDSRVRVAVKDDTTVSDLKAKVNASISSNPAFQQQKDGHTQHLTASHIKAGEDYLDDDLLIKDGIEDDDTVVACTVPAQPPSPPAPAPAPAAAAAAEVGSAEDGQGGVKRPLEVAQQQEGADGVLDEEDESLVEPRPKQPKANVDDEADQATAEEEQEEEHGDTVSIRYATLDGVSSVQTSRTASVESLKAQILEQERPAPAAAAAASDPSAPTKPPVHVTRNNVCELGPPGDCVWPCKFTEGKKIACRPNSCDLLARSEEDADDFDERFCAFCREPLQGLCLARSREAQPHTAGDPDLTLATVGGEDAPGDGHFAVEDSCPLIKNVGCSHVFHWHCLCNHFQHTLPLTGYRTCPTCQLGWRFTTPTVPETSTSTSSSSSSSSSSNSSNLAYELEVFAPSAALCGVGRSDADWQRVTVRLDSGTGRRKLASDLADALGFDASQWGLRVLQVGTLTIPLGQLPGLYSSYDPVGLKIREKANISVQMLREAASSRPLRVTGFLCSARRHAFKLAVQLQLRLPAGVRVTNRANGLGNGTNRMEIVISSEHRLDTLVHKVNRGTGILAQQVRLSWPETDEHPPMKLQDTKGLTVLDLLAMQMARNDVDGGTKLELDVTQADIEEVRFIVDIWSAYHRMPYGSGRWTVQQLIQHTNLVPPPSPSVDIYVNLRPTLELERPPASVTAAAAAGGGGGGGEDECGDENDTVAEEESGGGPSSPPDEEGEVGGGPADRIFAASSDWSWPVSDQSVVKVQTDKGVSTLLSCLYVLSERADNDTINRLTGHLRAVVGFPPAVYAMRLILMAKHHAKQMTAADKALVARTLYKLLRDLAPIEQHPDEKLFESVRVVLLALIGRATTSDTATETYRSVPLTCCYLHTRIKQPIYVADEIHETQMTVRERLLKMASHGVREGNSPLFGTSSSASSSSSISVPSNHMAILLHSYPTHCLDALCWVPPDTEADEDDLLDAAETGGSMRFPWHMLVADARHMRACRLLQLVRPERLAAGVLPLLTIDAQLNTAVYRGQEPCGSDSVMYLPLTGSEQVFDAQRLASQVSSFMESQETAGEMEEQDVNEAIVVCLDTSQSMGTKTAFRVDSYDQAFWRAKEEIRNGWDHRDPEDDSPSALQAALDNFRDYPCIKQMRACVLPLRDRHGISREQAGQLIIYELCKLNRLDGDCDEETTKLYTKYSERFVEVLLERVPTDPGQPPVLVDRNNPPDEYLCPITHEVMEHPIKASDGITYDREAIQRSGETVINHRS</sequence>
<feature type="compositionally biased region" description="Pro residues" evidence="1">
    <location>
        <begin position="97"/>
        <end position="108"/>
    </location>
</feature>
<dbReference type="Proteomes" id="UP000041254">
    <property type="component" value="Unassembled WGS sequence"/>
</dbReference>
<dbReference type="SUPFAM" id="SSF57850">
    <property type="entry name" value="RING/U-box"/>
    <property type="match status" value="1"/>
</dbReference>
<feature type="compositionally biased region" description="Acidic residues" evidence="1">
    <location>
        <begin position="711"/>
        <end position="727"/>
    </location>
</feature>
<proteinExistence type="predicted"/>
<evidence type="ECO:0000313" key="4">
    <source>
        <dbReference type="Proteomes" id="UP000041254"/>
    </source>
</evidence>
<name>A0A0G4EQX7_VITBC</name>
<dbReference type="PROSITE" id="PS51698">
    <property type="entry name" value="U_BOX"/>
    <property type="match status" value="1"/>
</dbReference>
<reference evidence="3 4" key="1">
    <citation type="submission" date="2014-11" db="EMBL/GenBank/DDBJ databases">
        <authorList>
            <person name="Zhu J."/>
            <person name="Qi W."/>
            <person name="Song R."/>
        </authorList>
    </citation>
    <scope>NUCLEOTIDE SEQUENCE [LARGE SCALE GENOMIC DNA]</scope>
</reference>
<keyword evidence="4" id="KW-1185">Reference proteome</keyword>
<dbReference type="InterPro" id="IPR013083">
    <property type="entry name" value="Znf_RING/FYVE/PHD"/>
</dbReference>
<dbReference type="VEuPathDB" id="CryptoDB:Vbra_2393"/>
<dbReference type="PANTHER" id="PTHR46573">
    <property type="entry name" value="WD REPEAT, SAM AND U-BOX DOMAIN-CONTAINING PROTEIN 1"/>
    <property type="match status" value="1"/>
</dbReference>
<feature type="domain" description="U-box" evidence="2">
    <location>
        <begin position="1230"/>
        <end position="1273"/>
    </location>
</feature>
<dbReference type="OrthoDB" id="410170at2759"/>
<dbReference type="CDD" id="cd17039">
    <property type="entry name" value="Ubl_ubiquitin_like"/>
    <property type="match status" value="1"/>
</dbReference>
<feature type="region of interest" description="Disordered" evidence="1">
    <location>
        <begin position="694"/>
        <end position="746"/>
    </location>
</feature>
<dbReference type="AlphaFoldDB" id="A0A0G4EQX7"/>
<protein>
    <recommendedName>
        <fullName evidence="2">U-box domain-containing protein</fullName>
    </recommendedName>
</protein>
<feature type="region of interest" description="Disordered" evidence="1">
    <location>
        <begin position="217"/>
        <end position="236"/>
    </location>
</feature>
<feature type="compositionally biased region" description="Low complexity" evidence="1">
    <location>
        <begin position="218"/>
        <end position="231"/>
    </location>
</feature>
<dbReference type="Pfam" id="PF04564">
    <property type="entry name" value="U-box"/>
    <property type="match status" value="1"/>
</dbReference>
<feature type="region of interest" description="Disordered" evidence="1">
    <location>
        <begin position="93"/>
        <end position="184"/>
    </location>
</feature>
<dbReference type="PhylomeDB" id="A0A0G4EQX7"/>
<gene>
    <name evidence="3" type="ORF">Vbra_2393</name>
</gene>
<feature type="compositionally biased region" description="Acidic residues" evidence="1">
    <location>
        <begin position="164"/>
        <end position="180"/>
    </location>
</feature>
<dbReference type="EMBL" id="CDMY01000296">
    <property type="protein sequence ID" value="CEM00648.1"/>
    <property type="molecule type" value="Genomic_DNA"/>
</dbReference>
<dbReference type="GO" id="GO:0016567">
    <property type="term" value="P:protein ubiquitination"/>
    <property type="evidence" value="ECO:0007669"/>
    <property type="project" value="InterPro"/>
</dbReference>
<dbReference type="Gene3D" id="3.30.40.10">
    <property type="entry name" value="Zinc/RING finger domain, C3HC4 (zinc finger)"/>
    <property type="match status" value="2"/>
</dbReference>
<accession>A0A0G4EQX7</accession>
<evidence type="ECO:0000259" key="2">
    <source>
        <dbReference type="PROSITE" id="PS51698"/>
    </source>
</evidence>
<evidence type="ECO:0000256" key="1">
    <source>
        <dbReference type="SAM" id="MobiDB-lite"/>
    </source>
</evidence>
<dbReference type="InterPro" id="IPR052085">
    <property type="entry name" value="WD-SAM-U-box"/>
</dbReference>
<dbReference type="GO" id="GO:0004842">
    <property type="term" value="F:ubiquitin-protein transferase activity"/>
    <property type="evidence" value="ECO:0007669"/>
    <property type="project" value="InterPro"/>
</dbReference>
<dbReference type="InParanoid" id="A0A0G4EQX7"/>
<evidence type="ECO:0000313" key="3">
    <source>
        <dbReference type="EMBL" id="CEM00648.1"/>
    </source>
</evidence>
<organism evidence="3 4">
    <name type="scientific">Vitrella brassicaformis (strain CCMP3155)</name>
    <dbReference type="NCBI Taxonomy" id="1169540"/>
    <lineage>
        <taxon>Eukaryota</taxon>
        <taxon>Sar</taxon>
        <taxon>Alveolata</taxon>
        <taxon>Colpodellida</taxon>
        <taxon>Vitrellaceae</taxon>
        <taxon>Vitrella</taxon>
    </lineage>
</organism>